<proteinExistence type="predicted"/>
<organism evidence="2 3">
    <name type="scientific">Aquarana catesbeiana</name>
    <name type="common">American bullfrog</name>
    <name type="synonym">Rana catesbeiana</name>
    <dbReference type="NCBI Taxonomy" id="8400"/>
    <lineage>
        <taxon>Eukaryota</taxon>
        <taxon>Metazoa</taxon>
        <taxon>Chordata</taxon>
        <taxon>Craniata</taxon>
        <taxon>Vertebrata</taxon>
        <taxon>Euteleostomi</taxon>
        <taxon>Amphibia</taxon>
        <taxon>Batrachia</taxon>
        <taxon>Anura</taxon>
        <taxon>Neobatrachia</taxon>
        <taxon>Ranoidea</taxon>
        <taxon>Ranidae</taxon>
        <taxon>Aquarana</taxon>
    </lineage>
</organism>
<gene>
    <name evidence="2" type="ORF">AB205_0159120</name>
</gene>
<feature type="coiled-coil region" evidence="1">
    <location>
        <begin position="644"/>
        <end position="678"/>
    </location>
</feature>
<accession>A0A2G9RUL0</accession>
<keyword evidence="3" id="KW-1185">Reference proteome</keyword>
<feature type="coiled-coil region" evidence="1">
    <location>
        <begin position="573"/>
        <end position="600"/>
    </location>
</feature>
<dbReference type="AlphaFoldDB" id="A0A2G9RUL0"/>
<feature type="coiled-coil region" evidence="1">
    <location>
        <begin position="14"/>
        <end position="41"/>
    </location>
</feature>
<protein>
    <recommendedName>
        <fullName evidence="4">Coiled-coil domain-containing protein 171</fullName>
    </recommendedName>
</protein>
<dbReference type="Proteomes" id="UP000228934">
    <property type="component" value="Unassembled WGS sequence"/>
</dbReference>
<evidence type="ECO:0000313" key="3">
    <source>
        <dbReference type="Proteomes" id="UP000228934"/>
    </source>
</evidence>
<feature type="non-terminal residue" evidence="2">
    <location>
        <position position="1"/>
    </location>
</feature>
<dbReference type="PANTHER" id="PTHR47899:SF1">
    <property type="entry name" value="COILED-COIL DOMAIN-CONTAINING PROTEIN 171"/>
    <property type="match status" value="1"/>
</dbReference>
<keyword evidence="1" id="KW-0175">Coiled coil</keyword>
<sequence length="761" mass="86737">QNARSEQTIAEKELHHLSTKCAEKESEIARLQKEFGKAQDAWEKEARRVLEAESDIQKISKTCQKNKEETLTFLHSLYQRLVAGCVLIKQQKCMLGNFTWPELCVVLQENVDTLISDLNKANEKVSHLEQVCKNKAVLIVDLQRSHETSLDKLAEQMKEQHCTWQTKTKDLEQHYSALLGEARVKAQKYQKIAEKLKDKASISEKTKDQMAMENVRIKNAIINTERDHKSLLAACALMAGALCPLYTRSCLLAAQKTLLQEELNSCVDIQKEIRNLVQALSENGDKKKDDSWKKAKSMKLLFRKGVIVVLAAKRLQRLGESRKSVFTWVEKAKRRPGILVCFREVQTTQKTNLNCTSEAQIINAARNCFSKLIKKLNVEMEYRTVAFDRHSIYIDSDSLAYRLACGLHKIINQTPNVGITNTTPVKACIAALRNQILGFTARLHTAEVERLSMRRELSDMKEKFRECGKNADKAQKLEEDDQHFEQSESVDPHEQMKIVFKELGNALLREDEARMLLHEQSQQLLDLNSKIQLLSKEGAEKDQTLSEAIKSLTEAKKELGRKVQYLCQQSSWFAKLEQGKRQLEESIASAEGALRAAARDEASLSQATSRQHEAPIQLPKLTLNMFEMEESAGGTEFKICQVMIKNFLDVYKIARTKAAALEREIALNEKHISTLKSELQSACLREKKDLFPEKFSASMTMRSTESSQNRTVPDFLPLEPEPDLSTSHQTYSYMNGSFHLIKDYSSLTDWTSAYMKELPKP</sequence>
<evidence type="ECO:0000256" key="1">
    <source>
        <dbReference type="SAM" id="Coils"/>
    </source>
</evidence>
<evidence type="ECO:0000313" key="2">
    <source>
        <dbReference type="EMBL" id="PIO31588.1"/>
    </source>
</evidence>
<reference evidence="3" key="1">
    <citation type="journal article" date="2017" name="Nat. Commun.">
        <title>The North American bullfrog draft genome provides insight into hormonal regulation of long noncoding RNA.</title>
        <authorList>
            <person name="Hammond S.A."/>
            <person name="Warren R.L."/>
            <person name="Vandervalk B.P."/>
            <person name="Kucuk E."/>
            <person name="Khan H."/>
            <person name="Gibb E.A."/>
            <person name="Pandoh P."/>
            <person name="Kirk H."/>
            <person name="Zhao Y."/>
            <person name="Jones M."/>
            <person name="Mungall A.J."/>
            <person name="Coope R."/>
            <person name="Pleasance S."/>
            <person name="Moore R.A."/>
            <person name="Holt R.A."/>
            <person name="Round J.M."/>
            <person name="Ohora S."/>
            <person name="Walle B.V."/>
            <person name="Veldhoen N."/>
            <person name="Helbing C.C."/>
            <person name="Birol I."/>
        </authorList>
    </citation>
    <scope>NUCLEOTIDE SEQUENCE [LARGE SCALE GENOMIC DNA]</scope>
</reference>
<dbReference type="OrthoDB" id="287623at2759"/>
<name>A0A2G9RUL0_AQUCT</name>
<feature type="coiled-coil region" evidence="1">
    <location>
        <begin position="104"/>
        <end position="131"/>
    </location>
</feature>
<dbReference type="InterPro" id="IPR038820">
    <property type="entry name" value="CCDC171"/>
</dbReference>
<evidence type="ECO:0008006" key="4">
    <source>
        <dbReference type="Google" id="ProtNLM"/>
    </source>
</evidence>
<dbReference type="EMBL" id="KV931646">
    <property type="protein sequence ID" value="PIO31588.1"/>
    <property type="molecule type" value="Genomic_DNA"/>
</dbReference>
<dbReference type="PANTHER" id="PTHR47899">
    <property type="entry name" value="COILED-COIL DOMAIN-CONTAINING PROTEIN 171"/>
    <property type="match status" value="1"/>
</dbReference>